<dbReference type="EMBL" id="SLYC01000014">
    <property type="protein sequence ID" value="TCQ02598.1"/>
    <property type="molecule type" value="Genomic_DNA"/>
</dbReference>
<dbReference type="SUPFAM" id="SSF53590">
    <property type="entry name" value="Nucleoside hydrolase"/>
    <property type="match status" value="1"/>
</dbReference>
<dbReference type="PANTHER" id="PTHR46190:SF1">
    <property type="entry name" value="SI:CH211-201H21.5"/>
    <property type="match status" value="1"/>
</dbReference>
<dbReference type="OrthoDB" id="9797882at2"/>
<accession>A0A4R2TGN0</accession>
<dbReference type="Proteomes" id="UP000295504">
    <property type="component" value="Unassembled WGS sequence"/>
</dbReference>
<evidence type="ECO:0000313" key="3">
    <source>
        <dbReference type="Proteomes" id="UP000295504"/>
    </source>
</evidence>
<dbReference type="GO" id="GO:0016799">
    <property type="term" value="F:hydrolase activity, hydrolyzing N-glycosyl compounds"/>
    <property type="evidence" value="ECO:0007669"/>
    <property type="project" value="InterPro"/>
</dbReference>
<comment type="caution">
    <text evidence="2">The sequence shown here is derived from an EMBL/GenBank/DDBJ whole genome shotgun (WGS) entry which is preliminary data.</text>
</comment>
<dbReference type="PANTHER" id="PTHR46190">
    <property type="entry name" value="SI:CH211-201H21.5-RELATED"/>
    <property type="match status" value="1"/>
</dbReference>
<evidence type="ECO:0000313" key="2">
    <source>
        <dbReference type="EMBL" id="TCQ02598.1"/>
    </source>
</evidence>
<organism evidence="2 3">
    <name type="scientific">Serpentinicella alkaliphila</name>
    <dbReference type="NCBI Taxonomy" id="1734049"/>
    <lineage>
        <taxon>Bacteria</taxon>
        <taxon>Bacillati</taxon>
        <taxon>Bacillota</taxon>
        <taxon>Clostridia</taxon>
        <taxon>Peptostreptococcales</taxon>
        <taxon>Natronincolaceae</taxon>
        <taxon>Serpentinicella</taxon>
    </lineage>
</organism>
<protein>
    <submittedName>
        <fullName evidence="2">Inosine-uridine nucleoside N-ribohydrolase</fullName>
    </submittedName>
</protein>
<feature type="domain" description="Inosine/uridine-preferring nucleoside hydrolase" evidence="1">
    <location>
        <begin position="4"/>
        <end position="238"/>
    </location>
</feature>
<name>A0A4R2TGN0_9FIRM</name>
<dbReference type="AlphaFoldDB" id="A0A4R2TGN0"/>
<gene>
    <name evidence="2" type="ORF">EDD79_101412</name>
</gene>
<dbReference type="InterPro" id="IPR036452">
    <property type="entry name" value="Ribo_hydro-like"/>
</dbReference>
<dbReference type="RefSeq" id="WP_132848325.1">
    <property type="nucleotide sequence ID" value="NZ_CP058648.1"/>
</dbReference>
<sequence>MHRIIYDCDNTMGVKEKDVDDGLTLLYLLGREDIEILGITTTYGNSTIEVVYTNTLQMIKELHLHHIPLLKGGPSSEKRQSDAARFLCEKVASHPKEITIVATGSLTNLLGAYEMDIHFFENVKEIILMGGITEPLIINGKNLDELNFSCDAYAAYKVLTSGAKITVITGHICLQALFGKREYKRLIENEDIKIYQYIRNKTIHWFEFIRNYFGIDGFYNWDIVAAVYLSNPELFNNNIIHLSPTPQDLKTGFLKQSDKGYHINIPTAIKDMEKFNEIIFATWANIKYK</sequence>
<dbReference type="InterPro" id="IPR001910">
    <property type="entry name" value="Inosine/uridine_hydrolase_dom"/>
</dbReference>
<reference evidence="2 3" key="1">
    <citation type="submission" date="2019-03" db="EMBL/GenBank/DDBJ databases">
        <title>Genomic Encyclopedia of Type Strains, Phase IV (KMG-IV): sequencing the most valuable type-strain genomes for metagenomic binning, comparative biology and taxonomic classification.</title>
        <authorList>
            <person name="Goeker M."/>
        </authorList>
    </citation>
    <scope>NUCLEOTIDE SEQUENCE [LARGE SCALE GENOMIC DNA]</scope>
    <source>
        <strain evidence="2 3">DSM 100013</strain>
    </source>
</reference>
<keyword evidence="2" id="KW-0378">Hydrolase</keyword>
<dbReference type="Pfam" id="PF01156">
    <property type="entry name" value="IU_nuc_hydro"/>
    <property type="match status" value="1"/>
</dbReference>
<keyword evidence="3" id="KW-1185">Reference proteome</keyword>
<proteinExistence type="predicted"/>
<dbReference type="InterPro" id="IPR052775">
    <property type="entry name" value="IUN_hydrolase"/>
</dbReference>
<dbReference type="Gene3D" id="3.90.245.10">
    <property type="entry name" value="Ribonucleoside hydrolase-like"/>
    <property type="match status" value="1"/>
</dbReference>
<evidence type="ECO:0000259" key="1">
    <source>
        <dbReference type="Pfam" id="PF01156"/>
    </source>
</evidence>